<dbReference type="Gene3D" id="1.10.10.1210">
    <property type="entry name" value="MAGE homology domain, winged helix WH2 motif"/>
    <property type="match status" value="1"/>
</dbReference>
<sequence>MPHAEPEKMGENAVNGDRIHSHFIDHLTSYPVVSDSITAVKSNRYGAKGFQYADQSYDRLAKPLLPYISKPYNYIAPYVARADSLGDQGLTKFDTTFPIVKKDTKTLKETFYDSACYPMRVVGDAKSHIFDTYGSEYKKCGGDGVVANGKAVVTTSLILTQESIGYLASLLQQKKVQVKDAEPEPESDPEGSESENEHVHENENEPSTQRSRQRRRPNASDSSDDDEPDTYHPTSIDVMVKKMVRLALSSEYARQPIRRTEVSAKVLGEQGVRQFRTVFEAAQKALRERFGMEMTELPGRQKVTIHDRRAAQRVEKPSATNKSWIVTSTLPAAYRKPEILPPTKAPWEGTYTGLYSFVVAVILLNGGSLPEQKLDRYLKRTNADTYTPIDRTDRLIQRLCKDGYIVRLREMDGGEEVIEYMVGPRGKMEVGPQGVAGLVREVYGRQRAIDDAEPTALESEQMKEFELRLARSLGISRPEPREPNENDNAEPERRQTQRREEDDDSD</sequence>
<keyword evidence="4" id="KW-1185">Reference proteome</keyword>
<protein>
    <submittedName>
        <fullName evidence="3">MAGE family-domain-containing protein</fullName>
    </submittedName>
</protein>
<accession>A0A5N6U3R5</accession>
<feature type="region of interest" description="Disordered" evidence="1">
    <location>
        <begin position="470"/>
        <end position="506"/>
    </location>
</feature>
<dbReference type="InterPro" id="IPR037445">
    <property type="entry name" value="MAGE"/>
</dbReference>
<feature type="domain" description="MAGE" evidence="2">
    <location>
        <begin position="243"/>
        <end position="435"/>
    </location>
</feature>
<dbReference type="Gene3D" id="1.10.10.1200">
    <property type="entry name" value="MAGE homology domain, winged helix WH1 motif"/>
    <property type="match status" value="1"/>
</dbReference>
<dbReference type="InterPro" id="IPR002190">
    <property type="entry name" value="MHD_dom"/>
</dbReference>
<dbReference type="GO" id="GO:0005634">
    <property type="term" value="C:nucleus"/>
    <property type="evidence" value="ECO:0007669"/>
    <property type="project" value="TreeGrafter"/>
</dbReference>
<feature type="compositionally biased region" description="Acidic residues" evidence="1">
    <location>
        <begin position="183"/>
        <end position="194"/>
    </location>
</feature>
<reference evidence="3 4" key="1">
    <citation type="submission" date="2019-04" db="EMBL/GenBank/DDBJ databases">
        <title>Friends and foes A comparative genomics study of 23 Aspergillus species from section Flavi.</title>
        <authorList>
            <consortium name="DOE Joint Genome Institute"/>
            <person name="Kjaerbolling I."/>
            <person name="Vesth T."/>
            <person name="Frisvad J.C."/>
            <person name="Nybo J.L."/>
            <person name="Theobald S."/>
            <person name="Kildgaard S."/>
            <person name="Isbrandt T."/>
            <person name="Kuo A."/>
            <person name="Sato A."/>
            <person name="Lyhne E.K."/>
            <person name="Kogle M.E."/>
            <person name="Wiebenga A."/>
            <person name="Kun R.S."/>
            <person name="Lubbers R.J."/>
            <person name="Makela M.R."/>
            <person name="Barry K."/>
            <person name="Chovatia M."/>
            <person name="Clum A."/>
            <person name="Daum C."/>
            <person name="Haridas S."/>
            <person name="He G."/>
            <person name="LaButti K."/>
            <person name="Lipzen A."/>
            <person name="Mondo S."/>
            <person name="Riley R."/>
            <person name="Salamov A."/>
            <person name="Simmons B.A."/>
            <person name="Magnuson J.K."/>
            <person name="Henrissat B."/>
            <person name="Mortensen U.H."/>
            <person name="Larsen T.O."/>
            <person name="Devries R.P."/>
            <person name="Grigoriev I.V."/>
            <person name="Machida M."/>
            <person name="Baker S.E."/>
            <person name="Andersen M.R."/>
        </authorList>
    </citation>
    <scope>NUCLEOTIDE SEQUENCE [LARGE SCALE GENOMIC DNA]</scope>
    <source>
        <strain evidence="3 4">IBT 18842</strain>
    </source>
</reference>
<dbReference type="Pfam" id="PF01454">
    <property type="entry name" value="MAGE"/>
    <property type="match status" value="1"/>
</dbReference>
<dbReference type="Pfam" id="PF17316">
    <property type="entry name" value="Perilipin_2"/>
    <property type="match status" value="1"/>
</dbReference>
<name>A0A5N6U3R5_ASPAV</name>
<dbReference type="PANTHER" id="PTHR11736:SF14">
    <property type="entry name" value="NSE3 HOMOLOG, SMC5-SMC6 COMPLEX COMPONENT"/>
    <property type="match status" value="1"/>
</dbReference>
<feature type="region of interest" description="Disordered" evidence="1">
    <location>
        <begin position="177"/>
        <end position="236"/>
    </location>
</feature>
<dbReference type="InterPro" id="IPR041898">
    <property type="entry name" value="MAGE_WH1"/>
</dbReference>
<evidence type="ECO:0000256" key="1">
    <source>
        <dbReference type="SAM" id="MobiDB-lite"/>
    </source>
</evidence>
<proteinExistence type="predicted"/>
<feature type="compositionally biased region" description="Basic and acidic residues" evidence="1">
    <location>
        <begin position="478"/>
        <end position="500"/>
    </location>
</feature>
<dbReference type="AlphaFoldDB" id="A0A5N6U3R5"/>
<evidence type="ECO:0000313" key="4">
    <source>
        <dbReference type="Proteomes" id="UP000325780"/>
    </source>
</evidence>
<evidence type="ECO:0000313" key="3">
    <source>
        <dbReference type="EMBL" id="KAE8153265.1"/>
    </source>
</evidence>
<dbReference type="EMBL" id="ML742041">
    <property type="protein sequence ID" value="KAE8153265.1"/>
    <property type="molecule type" value="Genomic_DNA"/>
</dbReference>
<organism evidence="3 4">
    <name type="scientific">Aspergillus avenaceus</name>
    <dbReference type="NCBI Taxonomy" id="36643"/>
    <lineage>
        <taxon>Eukaryota</taxon>
        <taxon>Fungi</taxon>
        <taxon>Dikarya</taxon>
        <taxon>Ascomycota</taxon>
        <taxon>Pezizomycotina</taxon>
        <taxon>Eurotiomycetes</taxon>
        <taxon>Eurotiomycetidae</taxon>
        <taxon>Eurotiales</taxon>
        <taxon>Aspergillaceae</taxon>
        <taxon>Aspergillus</taxon>
        <taxon>Aspergillus subgen. Circumdati</taxon>
    </lineage>
</organism>
<dbReference type="GO" id="GO:0006281">
    <property type="term" value="P:DNA repair"/>
    <property type="evidence" value="ECO:0007669"/>
    <property type="project" value="TreeGrafter"/>
</dbReference>
<dbReference type="PANTHER" id="PTHR11736">
    <property type="entry name" value="MELANOMA-ASSOCIATED ANTIGEN MAGE ANTIGEN"/>
    <property type="match status" value="1"/>
</dbReference>
<dbReference type="Proteomes" id="UP000325780">
    <property type="component" value="Unassembled WGS sequence"/>
</dbReference>
<dbReference type="SMART" id="SM01373">
    <property type="entry name" value="MAGE"/>
    <property type="match status" value="1"/>
</dbReference>
<dbReference type="OrthoDB" id="205198at2759"/>
<evidence type="ECO:0000259" key="2">
    <source>
        <dbReference type="SMART" id="SM01373"/>
    </source>
</evidence>
<gene>
    <name evidence="3" type="ORF">BDV25DRAFT_127340</name>
</gene>
<dbReference type="InterPro" id="IPR041899">
    <property type="entry name" value="MAGE_WH2"/>
</dbReference>